<feature type="region of interest" description="Disordered" evidence="1">
    <location>
        <begin position="36"/>
        <end position="59"/>
    </location>
</feature>
<evidence type="ECO:0000313" key="2">
    <source>
        <dbReference type="EMBL" id="MCD2193509.1"/>
    </source>
</evidence>
<dbReference type="Proteomes" id="UP001199469">
    <property type="component" value="Unassembled WGS sequence"/>
</dbReference>
<proteinExistence type="predicted"/>
<sequence length="59" mass="6226">MIRVAVGVLIGVPIGWLLSEVGRGWKAGSAEVPDGPPFAGDLVGVPRQPGEPDWLFTEE</sequence>
<protein>
    <submittedName>
        <fullName evidence="2">Uncharacterized protein</fullName>
    </submittedName>
</protein>
<reference evidence="2 3" key="1">
    <citation type="submission" date="2021-11" db="EMBL/GenBank/DDBJ databases">
        <title>Draft genome sequence of Actinomycetospora sp. SF1 isolated from the rhizosphere soil.</title>
        <authorList>
            <person name="Duangmal K."/>
            <person name="Chantavorakit T."/>
        </authorList>
    </citation>
    <scope>NUCLEOTIDE SEQUENCE [LARGE SCALE GENOMIC DNA]</scope>
    <source>
        <strain evidence="2 3">TBRC 5722</strain>
    </source>
</reference>
<evidence type="ECO:0000256" key="1">
    <source>
        <dbReference type="SAM" id="MobiDB-lite"/>
    </source>
</evidence>
<organism evidence="2 3">
    <name type="scientific">Actinomycetospora endophytica</name>
    <dbReference type="NCBI Taxonomy" id="2291215"/>
    <lineage>
        <taxon>Bacteria</taxon>
        <taxon>Bacillati</taxon>
        <taxon>Actinomycetota</taxon>
        <taxon>Actinomycetes</taxon>
        <taxon>Pseudonocardiales</taxon>
        <taxon>Pseudonocardiaceae</taxon>
        <taxon>Actinomycetospora</taxon>
    </lineage>
</organism>
<evidence type="ECO:0000313" key="3">
    <source>
        <dbReference type="Proteomes" id="UP001199469"/>
    </source>
</evidence>
<name>A0ABS8P907_9PSEU</name>
<keyword evidence="3" id="KW-1185">Reference proteome</keyword>
<accession>A0ABS8P907</accession>
<comment type="caution">
    <text evidence="2">The sequence shown here is derived from an EMBL/GenBank/DDBJ whole genome shotgun (WGS) entry which is preliminary data.</text>
</comment>
<gene>
    <name evidence="2" type="ORF">LQ327_08950</name>
</gene>
<dbReference type="RefSeq" id="WP_230731727.1">
    <property type="nucleotide sequence ID" value="NZ_JAJNDB010000001.1"/>
</dbReference>
<dbReference type="EMBL" id="JAJNDB010000001">
    <property type="protein sequence ID" value="MCD2193509.1"/>
    <property type="molecule type" value="Genomic_DNA"/>
</dbReference>